<sequence>MVLIEAKLKSWGRAETVIKIIDQEMVKAEFEMCNLEDVIEAVRNCGDFRSSLVYLQQECQICFGFFPMNKITSLNICPCKICLYCMKQHFAICVNDRNVRKWTCPVCALPNMGDPDVAQEYLSFLKLLVSL</sequence>
<dbReference type="PANTHER" id="PTHR16004:SF2">
    <property type="entry name" value="E3 UBIQUITIN-PROTEIN LIGASE LUBEL"/>
    <property type="match status" value="1"/>
</dbReference>
<evidence type="ECO:0000313" key="2">
    <source>
        <dbReference type="EMBL" id="KAK6178274.1"/>
    </source>
</evidence>
<dbReference type="Proteomes" id="UP001347796">
    <property type="component" value="Unassembled WGS sequence"/>
</dbReference>
<dbReference type="EMBL" id="JAZGQO010000009">
    <property type="protein sequence ID" value="KAK6178274.1"/>
    <property type="molecule type" value="Genomic_DNA"/>
</dbReference>
<dbReference type="GO" id="GO:0071797">
    <property type="term" value="C:LUBAC complex"/>
    <property type="evidence" value="ECO:0007669"/>
    <property type="project" value="InterPro"/>
</dbReference>
<dbReference type="Pfam" id="PF25163">
    <property type="entry name" value="UBA_RNF31"/>
    <property type="match status" value="1"/>
</dbReference>
<dbReference type="GO" id="GO:0070530">
    <property type="term" value="F:K63-linked polyubiquitin modification-dependent protein binding"/>
    <property type="evidence" value="ECO:0007669"/>
    <property type="project" value="TreeGrafter"/>
</dbReference>
<protein>
    <recommendedName>
        <fullName evidence="1">E3 ubiquitin-protein ligase RNF31 third UBA domain-containing protein</fullName>
    </recommendedName>
</protein>
<keyword evidence="3" id="KW-1185">Reference proteome</keyword>
<organism evidence="2 3">
    <name type="scientific">Patella caerulea</name>
    <name type="common">Rayed Mediterranean limpet</name>
    <dbReference type="NCBI Taxonomy" id="87958"/>
    <lineage>
        <taxon>Eukaryota</taxon>
        <taxon>Metazoa</taxon>
        <taxon>Spiralia</taxon>
        <taxon>Lophotrochozoa</taxon>
        <taxon>Mollusca</taxon>
        <taxon>Gastropoda</taxon>
        <taxon>Patellogastropoda</taxon>
        <taxon>Patelloidea</taxon>
        <taxon>Patellidae</taxon>
        <taxon>Patella</taxon>
    </lineage>
</organism>
<dbReference type="AlphaFoldDB" id="A0AAN8PKL8"/>
<dbReference type="GO" id="GO:1990450">
    <property type="term" value="F:linear polyubiquitin binding"/>
    <property type="evidence" value="ECO:0007669"/>
    <property type="project" value="TreeGrafter"/>
</dbReference>
<dbReference type="GO" id="GO:0061630">
    <property type="term" value="F:ubiquitin protein ligase activity"/>
    <property type="evidence" value="ECO:0007669"/>
    <property type="project" value="TreeGrafter"/>
</dbReference>
<dbReference type="GO" id="GO:0036435">
    <property type="term" value="F:K48-linked polyubiquitin modification-dependent protein binding"/>
    <property type="evidence" value="ECO:0007669"/>
    <property type="project" value="TreeGrafter"/>
</dbReference>
<dbReference type="InterPro" id="IPR026254">
    <property type="entry name" value="RNF31-like"/>
</dbReference>
<name>A0AAN8PKL8_PATCE</name>
<dbReference type="InterPro" id="IPR057426">
    <property type="entry name" value="RNF31_UBA_3"/>
</dbReference>
<proteinExistence type="predicted"/>
<gene>
    <name evidence="2" type="ORF">SNE40_013078</name>
</gene>
<reference evidence="2 3" key="1">
    <citation type="submission" date="2024-01" db="EMBL/GenBank/DDBJ databases">
        <title>The genome of the rayed Mediterranean limpet Patella caerulea (Linnaeus, 1758).</title>
        <authorList>
            <person name="Anh-Thu Weber A."/>
            <person name="Halstead-Nussloch G."/>
        </authorList>
    </citation>
    <scope>NUCLEOTIDE SEQUENCE [LARGE SCALE GENOMIC DNA]</scope>
    <source>
        <strain evidence="2">AATW-2023a</strain>
        <tissue evidence="2">Whole specimen</tissue>
    </source>
</reference>
<dbReference type="InterPro" id="IPR013083">
    <property type="entry name" value="Znf_RING/FYVE/PHD"/>
</dbReference>
<accession>A0AAN8PKL8</accession>
<comment type="caution">
    <text evidence="2">The sequence shown here is derived from an EMBL/GenBank/DDBJ whole genome shotgun (WGS) entry which is preliminary data.</text>
</comment>
<feature type="domain" description="E3 ubiquitin-protein ligase RNF31 third UBA" evidence="1">
    <location>
        <begin position="5"/>
        <end position="45"/>
    </location>
</feature>
<evidence type="ECO:0000313" key="3">
    <source>
        <dbReference type="Proteomes" id="UP001347796"/>
    </source>
</evidence>
<dbReference type="SUPFAM" id="SSF57850">
    <property type="entry name" value="RING/U-box"/>
    <property type="match status" value="1"/>
</dbReference>
<dbReference type="Gene3D" id="3.30.40.10">
    <property type="entry name" value="Zinc/RING finger domain, C3HC4 (zinc finger)"/>
    <property type="match status" value="1"/>
</dbReference>
<dbReference type="GO" id="GO:0097039">
    <property type="term" value="P:protein linear polyubiquitination"/>
    <property type="evidence" value="ECO:0007669"/>
    <property type="project" value="TreeGrafter"/>
</dbReference>
<dbReference type="PANTHER" id="PTHR16004">
    <property type="entry name" value="RING FINGER PROTEIN 31-RELATED"/>
    <property type="match status" value="1"/>
</dbReference>
<evidence type="ECO:0000259" key="1">
    <source>
        <dbReference type="Pfam" id="PF25163"/>
    </source>
</evidence>